<evidence type="ECO:0000259" key="6">
    <source>
        <dbReference type="PROSITE" id="PS50178"/>
    </source>
</evidence>
<feature type="region of interest" description="Disordered" evidence="5">
    <location>
        <begin position="166"/>
        <end position="216"/>
    </location>
</feature>
<evidence type="ECO:0000313" key="8">
    <source>
        <dbReference type="Proteomes" id="UP000190831"/>
    </source>
</evidence>
<evidence type="ECO:0000256" key="2">
    <source>
        <dbReference type="ARBA" id="ARBA00022771"/>
    </source>
</evidence>
<reference evidence="7 8" key="1">
    <citation type="submission" date="2016-03" db="EMBL/GenBank/DDBJ databases">
        <authorList>
            <person name="Devillers H."/>
        </authorList>
    </citation>
    <scope>NUCLEOTIDE SEQUENCE [LARGE SCALE GENOMIC DNA]</scope>
    <source>
        <strain evidence="7">CBS 6772</strain>
    </source>
</reference>
<dbReference type="PROSITE" id="PS50178">
    <property type="entry name" value="ZF_FYVE"/>
    <property type="match status" value="1"/>
</dbReference>
<evidence type="ECO:0000256" key="1">
    <source>
        <dbReference type="ARBA" id="ARBA00022723"/>
    </source>
</evidence>
<sequence>MSSVHSQESDVVTEESAQKQLKTGGSGMGTPTRTSSNNSNKSTITFEKQKVMPRMRTHSVQSVLSSISLRSMMGAHQEEQSEHSNVGSAVPAGLNATQQIQSPAMASVRKRTTSLNNGDGIGQKLPFTDDKRRQLELEALGQGRFSKRGQSSTQVATLGSRQVPCVREGERVSTKKGSFADHAQDKIDSSDPVATDVNSAVSSYEDDAEDDDPAQQKKLTTDALRKLSAFKRINTEAHTFPTPQPSDDSLVGEELTQIPFGGKNIILDSSIPSNKRGSIVTVKHPGDIMTPTIDSSMRSKSKRPIRQINMPKKPLYTPAVLRDVSETNITNAELNAQTPQPLPIHTTAGLTSRSSVKSMQSTTSSIISEYTKRLSSRWGKSPSYIKTPEITPPTKDHWVPDSKRHACHYCHKIFSFWERKHHCRHCGDVFCSQHVRHWLYLDPNAQFVIGGAGIGALSKICDGCLQEYETLVRGGPSSDAAPQKNNFETTPSPMPGIDTQLEQAEPTNPESKQRERMDSIVGSVPADWNWSSF</sequence>
<feature type="compositionally biased region" description="Polar residues" evidence="5">
    <location>
        <begin position="1"/>
        <end position="10"/>
    </location>
</feature>
<organism evidence="7 8">
    <name type="scientific">Lachancea fermentati</name>
    <name type="common">Zygosaccharomyces fermentati</name>
    <dbReference type="NCBI Taxonomy" id="4955"/>
    <lineage>
        <taxon>Eukaryota</taxon>
        <taxon>Fungi</taxon>
        <taxon>Dikarya</taxon>
        <taxon>Ascomycota</taxon>
        <taxon>Saccharomycotina</taxon>
        <taxon>Saccharomycetes</taxon>
        <taxon>Saccharomycetales</taxon>
        <taxon>Saccharomycetaceae</taxon>
        <taxon>Lachancea</taxon>
    </lineage>
</organism>
<keyword evidence="1" id="KW-0479">Metal-binding</keyword>
<accession>A0A1G4MB01</accession>
<dbReference type="CDD" id="cd15760">
    <property type="entry name" value="FYVE_scVPS27p_like"/>
    <property type="match status" value="1"/>
</dbReference>
<keyword evidence="3" id="KW-0862">Zinc</keyword>
<dbReference type="OMA" id="RHWLYLD"/>
<gene>
    <name evidence="7" type="ORF">LAFE_0D03466G</name>
</gene>
<dbReference type="InterPro" id="IPR013083">
    <property type="entry name" value="Znf_RING/FYVE/PHD"/>
</dbReference>
<dbReference type="GO" id="GO:0032266">
    <property type="term" value="F:phosphatidylinositol-3-phosphate binding"/>
    <property type="evidence" value="ECO:0007669"/>
    <property type="project" value="UniProtKB-ARBA"/>
</dbReference>
<dbReference type="Pfam" id="PF01363">
    <property type="entry name" value="FYVE"/>
    <property type="match status" value="1"/>
</dbReference>
<evidence type="ECO:0000256" key="3">
    <source>
        <dbReference type="ARBA" id="ARBA00022833"/>
    </source>
</evidence>
<dbReference type="SUPFAM" id="SSF57903">
    <property type="entry name" value="FYVE/PHD zinc finger"/>
    <property type="match status" value="1"/>
</dbReference>
<dbReference type="InterPro" id="IPR000306">
    <property type="entry name" value="Znf_FYVE"/>
</dbReference>
<dbReference type="STRING" id="4955.A0A1G4MB01"/>
<dbReference type="SMART" id="SM00064">
    <property type="entry name" value="FYVE"/>
    <property type="match status" value="1"/>
</dbReference>
<dbReference type="PANTHER" id="PTHR23164">
    <property type="entry name" value="EARLY ENDOSOME ANTIGEN 1"/>
    <property type="match status" value="1"/>
</dbReference>
<protein>
    <submittedName>
        <fullName evidence="7">LAFE_0D03466g1_1</fullName>
    </submittedName>
</protein>
<dbReference type="PANTHER" id="PTHR23164:SF30">
    <property type="entry name" value="EARLY ENDOSOME ANTIGEN 1"/>
    <property type="match status" value="1"/>
</dbReference>
<dbReference type="GO" id="GO:0098588">
    <property type="term" value="C:bounding membrane of organelle"/>
    <property type="evidence" value="ECO:0007669"/>
    <property type="project" value="UniProtKB-ARBA"/>
</dbReference>
<dbReference type="OrthoDB" id="10018316at2759"/>
<dbReference type="Proteomes" id="UP000190831">
    <property type="component" value="Chromosome D"/>
</dbReference>
<feature type="domain" description="FYVE-type" evidence="6">
    <location>
        <begin position="401"/>
        <end position="469"/>
    </location>
</feature>
<dbReference type="EMBL" id="LT598492">
    <property type="protein sequence ID" value="SCW01027.1"/>
    <property type="molecule type" value="Genomic_DNA"/>
</dbReference>
<dbReference type="InterPro" id="IPR017455">
    <property type="entry name" value="Znf_FYVE-rel"/>
</dbReference>
<evidence type="ECO:0000313" key="7">
    <source>
        <dbReference type="EMBL" id="SCW01027.1"/>
    </source>
</evidence>
<feature type="compositionally biased region" description="Low complexity" evidence="5">
    <location>
        <begin position="30"/>
        <end position="45"/>
    </location>
</feature>
<keyword evidence="2 4" id="KW-0863">Zinc-finger</keyword>
<feature type="region of interest" description="Disordered" evidence="5">
    <location>
        <begin position="101"/>
        <end position="126"/>
    </location>
</feature>
<evidence type="ECO:0000256" key="4">
    <source>
        <dbReference type="PROSITE-ProRule" id="PRU00091"/>
    </source>
</evidence>
<feature type="compositionally biased region" description="Polar residues" evidence="5">
    <location>
        <begin position="500"/>
        <end position="510"/>
    </location>
</feature>
<evidence type="ECO:0000256" key="5">
    <source>
        <dbReference type="SAM" id="MobiDB-lite"/>
    </source>
</evidence>
<proteinExistence type="predicted"/>
<keyword evidence="8" id="KW-1185">Reference proteome</keyword>
<feature type="compositionally biased region" description="Basic and acidic residues" evidence="5">
    <location>
        <begin position="167"/>
        <end position="189"/>
    </location>
</feature>
<dbReference type="AlphaFoldDB" id="A0A1G4MB01"/>
<dbReference type="InterPro" id="IPR011011">
    <property type="entry name" value="Znf_FYVE_PHD"/>
</dbReference>
<feature type="compositionally biased region" description="Acidic residues" evidence="5">
    <location>
        <begin position="204"/>
        <end position="213"/>
    </location>
</feature>
<dbReference type="GO" id="GO:0008270">
    <property type="term" value="F:zinc ion binding"/>
    <property type="evidence" value="ECO:0007669"/>
    <property type="project" value="UniProtKB-KW"/>
</dbReference>
<feature type="region of interest" description="Disordered" evidence="5">
    <location>
        <begin position="475"/>
        <end position="533"/>
    </location>
</feature>
<dbReference type="Gene3D" id="3.30.40.10">
    <property type="entry name" value="Zinc/RING finger domain, C3HC4 (zinc finger)"/>
    <property type="match status" value="1"/>
</dbReference>
<feature type="region of interest" description="Disordered" evidence="5">
    <location>
        <begin position="1"/>
        <end position="57"/>
    </location>
</feature>
<name>A0A1G4MB01_LACFM</name>